<dbReference type="InterPro" id="IPR044053">
    <property type="entry name" value="AsaB-like"/>
</dbReference>
<dbReference type="NCBIfam" id="NF041278">
    <property type="entry name" value="CmcJ_NvfI_EfuI"/>
    <property type="match status" value="1"/>
</dbReference>
<accession>F0X6X7</accession>
<feature type="region of interest" description="Disordered" evidence="2">
    <location>
        <begin position="1"/>
        <end position="23"/>
    </location>
</feature>
<dbReference type="eggNOG" id="ENOG502SRIH">
    <property type="taxonomic scope" value="Eukaryota"/>
</dbReference>
<dbReference type="PANTHER" id="PTHR34598:SF3">
    <property type="entry name" value="OXIDOREDUCTASE AN1597"/>
    <property type="match status" value="1"/>
</dbReference>
<dbReference type="EMBL" id="GL629729">
    <property type="protein sequence ID" value="EFX06669.1"/>
    <property type="molecule type" value="Genomic_DNA"/>
</dbReference>
<dbReference type="GO" id="GO:0016491">
    <property type="term" value="F:oxidoreductase activity"/>
    <property type="evidence" value="ECO:0007669"/>
    <property type="project" value="InterPro"/>
</dbReference>
<sequence length="298" mass="33457">MAVDATSLQQPAVAPARGQDSVQGRMHFLARDRRYETEKPFTLRYAPAPEDGIPQTNIERVEQPVEFRDLRGRTDLRYDDCGFAVVPLCTSMAYDDYAQPERIEGVHAPQVLAAVRQALAAASAELIDYVVRRRHAAWPVSTGRPYGTQQPASRAHIDHTYEGGVAVIREAHGVDAEAVLARRWQLVNAWHPLRGPLVDWPLAVCDARTVDFARDTMAGDVVDRHQVFENTQVHHNAGQQWYYLSGQMPDELIVFKNADSAEPAGATPGVPHASFDNPRRTQTDFRRESIEMRILVVW</sequence>
<dbReference type="Proteomes" id="UP000007796">
    <property type="component" value="Unassembled WGS sequence"/>
</dbReference>
<gene>
    <name evidence="3" type="ORF">CMQ_6990</name>
</gene>
<keyword evidence="3" id="KW-0489">Methyltransferase</keyword>
<evidence type="ECO:0000256" key="1">
    <source>
        <dbReference type="ARBA" id="ARBA00023604"/>
    </source>
</evidence>
<dbReference type="InParanoid" id="F0X6X7"/>
<dbReference type="GO" id="GO:0008168">
    <property type="term" value="F:methyltransferase activity"/>
    <property type="evidence" value="ECO:0007669"/>
    <property type="project" value="UniProtKB-KW"/>
</dbReference>
<comment type="similarity">
    <text evidence="1">Belongs to the asaB hydroxylase/desaturase family.</text>
</comment>
<reference evidence="3 4" key="1">
    <citation type="journal article" date="2011" name="Proc. Natl. Acad. Sci. U.S.A.">
        <title>Genome and transcriptome analyses of the mountain pine beetle-fungal symbiont Grosmannia clavigera, a lodgepole pine pathogen.</title>
        <authorList>
            <person name="DiGuistini S."/>
            <person name="Wang Y."/>
            <person name="Liao N.Y."/>
            <person name="Taylor G."/>
            <person name="Tanguay P."/>
            <person name="Feau N."/>
            <person name="Henrissat B."/>
            <person name="Chan S.K."/>
            <person name="Hesse-Orce U."/>
            <person name="Alamouti S.M."/>
            <person name="Tsui C.K.M."/>
            <person name="Docking R.T."/>
            <person name="Levasseur A."/>
            <person name="Haridas S."/>
            <person name="Robertson G."/>
            <person name="Birol I."/>
            <person name="Holt R.A."/>
            <person name="Marra M.A."/>
            <person name="Hamelin R.C."/>
            <person name="Hirst M."/>
            <person name="Jones S.J.M."/>
            <person name="Bohlmann J."/>
            <person name="Breuil C."/>
        </authorList>
    </citation>
    <scope>NUCLEOTIDE SEQUENCE [LARGE SCALE GENOMIC DNA]</scope>
    <source>
        <strain evidence="4">kw1407 / UAMH 11150</strain>
    </source>
</reference>
<protein>
    <submittedName>
        <fullName evidence="3">Methyltransferase</fullName>
    </submittedName>
</protein>
<dbReference type="GO" id="GO:0032259">
    <property type="term" value="P:methylation"/>
    <property type="evidence" value="ECO:0007669"/>
    <property type="project" value="UniProtKB-KW"/>
</dbReference>
<dbReference type="OrthoDB" id="412788at2759"/>
<keyword evidence="4" id="KW-1185">Reference proteome</keyword>
<evidence type="ECO:0000256" key="2">
    <source>
        <dbReference type="SAM" id="MobiDB-lite"/>
    </source>
</evidence>
<name>F0X6X7_GROCL</name>
<dbReference type="AlphaFoldDB" id="F0X6X7"/>
<keyword evidence="3" id="KW-0808">Transferase</keyword>
<dbReference type="STRING" id="655863.F0X6X7"/>
<dbReference type="PANTHER" id="PTHR34598">
    <property type="entry name" value="BLL6449 PROTEIN"/>
    <property type="match status" value="1"/>
</dbReference>
<proteinExistence type="inferred from homology"/>
<evidence type="ECO:0000313" key="3">
    <source>
        <dbReference type="EMBL" id="EFX06669.1"/>
    </source>
</evidence>
<dbReference type="GeneID" id="25980484"/>
<organism evidence="4">
    <name type="scientific">Grosmannia clavigera (strain kw1407 / UAMH 11150)</name>
    <name type="common">Blue stain fungus</name>
    <name type="synonym">Graphiocladiella clavigera</name>
    <dbReference type="NCBI Taxonomy" id="655863"/>
    <lineage>
        <taxon>Eukaryota</taxon>
        <taxon>Fungi</taxon>
        <taxon>Dikarya</taxon>
        <taxon>Ascomycota</taxon>
        <taxon>Pezizomycotina</taxon>
        <taxon>Sordariomycetes</taxon>
        <taxon>Sordariomycetidae</taxon>
        <taxon>Ophiostomatales</taxon>
        <taxon>Ophiostomataceae</taxon>
        <taxon>Leptographium</taxon>
    </lineage>
</organism>
<feature type="compositionally biased region" description="Polar residues" evidence="2">
    <location>
        <begin position="1"/>
        <end position="10"/>
    </location>
</feature>
<evidence type="ECO:0000313" key="4">
    <source>
        <dbReference type="Proteomes" id="UP000007796"/>
    </source>
</evidence>
<dbReference type="HOGENOM" id="CLU_042688_0_1_1"/>
<dbReference type="RefSeq" id="XP_014176151.1">
    <property type="nucleotide sequence ID" value="XM_014320676.1"/>
</dbReference>